<dbReference type="Proteomes" id="UP001422759">
    <property type="component" value="Unassembled WGS sequence"/>
</dbReference>
<dbReference type="PANTHER" id="PTHR12521">
    <property type="entry name" value="PROTEIN C6ORF130"/>
    <property type="match status" value="1"/>
</dbReference>
<reference evidence="3 4" key="1">
    <citation type="journal article" date="2019" name="Int. J. Syst. Evol. Microbiol.">
        <title>The Global Catalogue of Microorganisms (GCM) 10K type strain sequencing project: providing services to taxonomists for standard genome sequencing and annotation.</title>
        <authorList>
            <consortium name="The Broad Institute Genomics Platform"/>
            <consortium name="The Broad Institute Genome Sequencing Center for Infectious Disease"/>
            <person name="Wu L."/>
            <person name="Ma J."/>
        </authorList>
    </citation>
    <scope>NUCLEOTIDE SEQUENCE [LARGE SCALE GENOMIC DNA]</scope>
    <source>
        <strain evidence="3 4">JCM 14560</strain>
    </source>
</reference>
<dbReference type="CDD" id="cd02901">
    <property type="entry name" value="Macro_Poa1p-like"/>
    <property type="match status" value="1"/>
</dbReference>
<evidence type="ECO:0000313" key="3">
    <source>
        <dbReference type="EMBL" id="GAA2134004.1"/>
    </source>
</evidence>
<proteinExistence type="predicted"/>
<evidence type="ECO:0000256" key="1">
    <source>
        <dbReference type="ARBA" id="ARBA00035885"/>
    </source>
</evidence>
<sequence length="351" mass="37937">MIHETNGNLLRDDAHALVNTVNTVGVMGKGLALQFKRAFPDMFATYASACRAGQVQPGVVFPIGLPDGRWVLNFPTKRHWRQPSRLDDIQSGLDDLVRVIAELKLQSVAVPPLGCGNGGLPWSQVRSLIMEKLGGLDIDVRLYGPGTPAPEDMPIATSAPELTRPRARFMAAASRYIASAWEAGITEEPKASLLEFHKIAYLLQSAGLNLGLNFEAGHYGPFSNNLNQAIASLEGHQLIGFGDGTGGARADLRFRPGAAEAAETAIEGDAAFERAWQQLSHAMLGYEYPEGMELLASVHYLATKTAHPKDPESVAHELAAWSPRKRRLFPASDAAAAWARLDEAKLLIPSS</sequence>
<dbReference type="PANTHER" id="PTHR12521:SF0">
    <property type="entry name" value="ADP-RIBOSE GLYCOHYDROLASE OARD1"/>
    <property type="match status" value="1"/>
</dbReference>
<dbReference type="RefSeq" id="WP_344461268.1">
    <property type="nucleotide sequence ID" value="NZ_BAAANT010000004.1"/>
</dbReference>
<dbReference type="PROSITE" id="PS51154">
    <property type="entry name" value="MACRO"/>
    <property type="match status" value="1"/>
</dbReference>
<feature type="domain" description="Macro" evidence="2">
    <location>
        <begin position="1"/>
        <end position="151"/>
    </location>
</feature>
<dbReference type="Gene3D" id="3.40.220.10">
    <property type="entry name" value="Leucine Aminopeptidase, subunit E, domain 1"/>
    <property type="match status" value="1"/>
</dbReference>
<accession>A0ABN2YYF6</accession>
<dbReference type="InterPro" id="IPR002589">
    <property type="entry name" value="Macro_dom"/>
</dbReference>
<evidence type="ECO:0000313" key="4">
    <source>
        <dbReference type="Proteomes" id="UP001422759"/>
    </source>
</evidence>
<keyword evidence="4" id="KW-1185">Reference proteome</keyword>
<evidence type="ECO:0000259" key="2">
    <source>
        <dbReference type="PROSITE" id="PS51154"/>
    </source>
</evidence>
<name>A0ABN2YYF6_9ACTN</name>
<comment type="catalytic activity">
    <reaction evidence="1">
        <text>an N-(ADP-alpha-D-ribosyl)-thymidine in DNA + H2O = a thymidine in DNA + ADP-D-ribose</text>
        <dbReference type="Rhea" id="RHEA:71655"/>
        <dbReference type="Rhea" id="RHEA-COMP:13556"/>
        <dbReference type="Rhea" id="RHEA-COMP:18051"/>
        <dbReference type="ChEBI" id="CHEBI:15377"/>
        <dbReference type="ChEBI" id="CHEBI:57967"/>
        <dbReference type="ChEBI" id="CHEBI:137386"/>
        <dbReference type="ChEBI" id="CHEBI:191199"/>
    </reaction>
    <physiologicalReaction direction="left-to-right" evidence="1">
        <dbReference type="Rhea" id="RHEA:71656"/>
    </physiologicalReaction>
</comment>
<dbReference type="InterPro" id="IPR050892">
    <property type="entry name" value="ADP-ribose_metab_enzymes"/>
</dbReference>
<dbReference type="SUPFAM" id="SSF52949">
    <property type="entry name" value="Macro domain-like"/>
    <property type="match status" value="1"/>
</dbReference>
<dbReference type="InterPro" id="IPR043472">
    <property type="entry name" value="Macro_dom-like"/>
</dbReference>
<organism evidence="3 4">
    <name type="scientific">Kitasatospora kazusensis</name>
    <dbReference type="NCBI Taxonomy" id="407974"/>
    <lineage>
        <taxon>Bacteria</taxon>
        <taxon>Bacillati</taxon>
        <taxon>Actinomycetota</taxon>
        <taxon>Actinomycetes</taxon>
        <taxon>Kitasatosporales</taxon>
        <taxon>Streptomycetaceae</taxon>
        <taxon>Kitasatospora</taxon>
    </lineage>
</organism>
<comment type="caution">
    <text evidence="3">The sequence shown here is derived from an EMBL/GenBank/DDBJ whole genome shotgun (WGS) entry which is preliminary data.</text>
</comment>
<protein>
    <submittedName>
        <fullName evidence="3">Macro domain-containing protein</fullName>
    </submittedName>
</protein>
<dbReference type="Pfam" id="PF01661">
    <property type="entry name" value="Macro"/>
    <property type="match status" value="1"/>
</dbReference>
<gene>
    <name evidence="3" type="ORF">GCM10009760_10790</name>
</gene>
<dbReference type="SMART" id="SM00506">
    <property type="entry name" value="A1pp"/>
    <property type="match status" value="1"/>
</dbReference>
<dbReference type="EMBL" id="BAAANT010000004">
    <property type="protein sequence ID" value="GAA2134004.1"/>
    <property type="molecule type" value="Genomic_DNA"/>
</dbReference>